<feature type="domain" description="ATP-grasp" evidence="6">
    <location>
        <begin position="111"/>
        <end position="297"/>
    </location>
</feature>
<feature type="binding site" evidence="4">
    <location>
        <position position="190"/>
    </location>
    <ligand>
        <name>ATP</name>
        <dbReference type="ChEBI" id="CHEBI:30616"/>
    </ligand>
</feature>
<protein>
    <recommendedName>
        <fullName evidence="4 5">N5-carboxyaminoimidazole ribonucleotide synthase</fullName>
        <shortName evidence="4 5">N5-CAIR synthase</shortName>
        <ecNumber evidence="4 5">6.3.4.18</ecNumber>
    </recommendedName>
    <alternativeName>
        <fullName evidence="4 5">5-(carboxyamino)imidazole ribonucleotide synthetase</fullName>
    </alternativeName>
</protein>
<dbReference type="SUPFAM" id="SSF52440">
    <property type="entry name" value="PreATP-grasp domain"/>
    <property type="match status" value="1"/>
</dbReference>
<dbReference type="Proteomes" id="UP001596492">
    <property type="component" value="Unassembled WGS sequence"/>
</dbReference>
<evidence type="ECO:0000256" key="3">
    <source>
        <dbReference type="ARBA" id="ARBA00022840"/>
    </source>
</evidence>
<dbReference type="InterPro" id="IPR013815">
    <property type="entry name" value="ATP_grasp_subdomain_1"/>
</dbReference>
<dbReference type="InterPro" id="IPR005875">
    <property type="entry name" value="PurK"/>
</dbReference>
<dbReference type="NCBIfam" id="NF004676">
    <property type="entry name" value="PRK06019.1-2"/>
    <property type="match status" value="1"/>
</dbReference>
<comment type="function">
    <text evidence="5">Catalyzes the ATP-dependent conversion of 5-aminoimidazole ribonucleotide (AIR) and HCO(3)- to N5-carboxyaminoimidazole ribonucleotide (N5-CAIR).</text>
</comment>
<dbReference type="NCBIfam" id="NF004679">
    <property type="entry name" value="PRK06019.1-5"/>
    <property type="match status" value="1"/>
</dbReference>
<comment type="subunit">
    <text evidence="4 5">Homodimer.</text>
</comment>
<dbReference type="SUPFAM" id="SSF56059">
    <property type="entry name" value="Glutathione synthetase ATP-binding domain-like"/>
    <property type="match status" value="1"/>
</dbReference>
<comment type="caution">
    <text evidence="7">The sequence shown here is derived from an EMBL/GenBank/DDBJ whole genome shotgun (WGS) entry which is preliminary data.</text>
</comment>
<dbReference type="Gene3D" id="3.40.50.20">
    <property type="match status" value="1"/>
</dbReference>
<organism evidence="7 8">
    <name type="scientific">Hirschia litorea</name>
    <dbReference type="NCBI Taxonomy" id="1199156"/>
    <lineage>
        <taxon>Bacteria</taxon>
        <taxon>Pseudomonadati</taxon>
        <taxon>Pseudomonadota</taxon>
        <taxon>Alphaproteobacteria</taxon>
        <taxon>Hyphomonadales</taxon>
        <taxon>Hyphomonadaceae</taxon>
        <taxon>Hirschia</taxon>
    </lineage>
</organism>
<gene>
    <name evidence="4 5" type="primary">purK</name>
    <name evidence="7" type="ORF">ACFQS8_12875</name>
</gene>
<dbReference type="InterPro" id="IPR029752">
    <property type="entry name" value="D-isomer_DH_CS1"/>
</dbReference>
<dbReference type="InterPro" id="IPR054350">
    <property type="entry name" value="PurT/PurK_preATP-grasp"/>
</dbReference>
<feature type="binding site" evidence="4">
    <location>
        <begin position="267"/>
        <end position="268"/>
    </location>
    <ligand>
        <name>ATP</name>
        <dbReference type="ChEBI" id="CHEBI:30616"/>
    </ligand>
</feature>
<evidence type="ECO:0000256" key="5">
    <source>
        <dbReference type="RuleBase" id="RU361200"/>
    </source>
</evidence>
<evidence type="ECO:0000313" key="7">
    <source>
        <dbReference type="EMBL" id="MFC7292517.1"/>
    </source>
</evidence>
<dbReference type="GO" id="GO:0034028">
    <property type="term" value="F:5-(carboxyamino)imidazole ribonucleotide synthase activity"/>
    <property type="evidence" value="ECO:0007669"/>
    <property type="project" value="UniProtKB-EC"/>
</dbReference>
<dbReference type="Gene3D" id="3.30.1490.20">
    <property type="entry name" value="ATP-grasp fold, A domain"/>
    <property type="match status" value="1"/>
</dbReference>
<feature type="binding site" evidence="4">
    <location>
        <position position="147"/>
    </location>
    <ligand>
        <name>ATP</name>
        <dbReference type="ChEBI" id="CHEBI:30616"/>
    </ligand>
</feature>
<dbReference type="PANTHER" id="PTHR11609:SF5">
    <property type="entry name" value="PHOSPHORIBOSYLAMINOIMIDAZOLE CARBOXYLASE"/>
    <property type="match status" value="1"/>
</dbReference>
<reference evidence="8" key="1">
    <citation type="journal article" date="2019" name="Int. J. Syst. Evol. Microbiol.">
        <title>The Global Catalogue of Microorganisms (GCM) 10K type strain sequencing project: providing services to taxonomists for standard genome sequencing and annotation.</title>
        <authorList>
            <consortium name="The Broad Institute Genomics Platform"/>
            <consortium name="The Broad Institute Genome Sequencing Center for Infectious Disease"/>
            <person name="Wu L."/>
            <person name="Ma J."/>
        </authorList>
    </citation>
    <scope>NUCLEOTIDE SEQUENCE [LARGE SCALE GENOMIC DNA]</scope>
    <source>
        <strain evidence="8">CCUG 51308</strain>
    </source>
</reference>
<dbReference type="Pfam" id="PF02222">
    <property type="entry name" value="ATP-grasp"/>
    <property type="match status" value="1"/>
</dbReference>
<feature type="binding site" evidence="4">
    <location>
        <position position="213"/>
    </location>
    <ligand>
        <name>ATP</name>
        <dbReference type="ChEBI" id="CHEBI:30616"/>
    </ligand>
</feature>
<dbReference type="RefSeq" id="WP_382168007.1">
    <property type="nucleotide sequence ID" value="NZ_JBHTBR010000005.1"/>
</dbReference>
<feature type="binding site" evidence="4">
    <location>
        <begin position="182"/>
        <end position="185"/>
    </location>
    <ligand>
        <name>ATP</name>
        <dbReference type="ChEBI" id="CHEBI:30616"/>
    </ligand>
</feature>
<sequence>MSKIAPGGVIGILGGGQLGRMLSLAAARMGLDVVIFNPKIDSCAARVSADEIIAEYDDVDALKEFAQKCDVVTFEFENIPAASLDVIEAAGTPVYPRSNALGCSQDRLKEKEFLNSIDINPAPFARIDGPEDILPALEKLGGKGVLKARREGYDGKGQARLDLSSDPIAAWEKIGKVPAVLEAFISFEREISVLVARSRDGQIALYDTPENDHAGGILKSSTLPANVSEQTKEVAGDLGRKLAQSLDYVGVLALELFVLKDGSLLANEFAPRVHNTGHWTEDACLLGQFEQHIRAVCGWPLGPTQRFVDIRMDNLLGDSDIALWETRAKDGEAPRIYAKRGGGEGRKLGHSNKVWR</sequence>
<keyword evidence="3 4" id="KW-0067">ATP-binding</keyword>
<dbReference type="Gene3D" id="3.30.470.20">
    <property type="entry name" value="ATP-grasp fold, B domain"/>
    <property type="match status" value="1"/>
</dbReference>
<comment type="pathway">
    <text evidence="4 5">Purine metabolism; IMP biosynthesis via de novo pathway; 5-amino-1-(5-phospho-D-ribosyl)imidazole-4-carboxylate from 5-amino-1-(5-phospho-D-ribosyl)imidazole (N5-CAIR route): step 1/2.</text>
</comment>
<keyword evidence="2 4" id="KW-0658">Purine biosynthesis</keyword>
<keyword evidence="8" id="KW-1185">Reference proteome</keyword>
<dbReference type="InterPro" id="IPR011761">
    <property type="entry name" value="ATP-grasp"/>
</dbReference>
<dbReference type="PROSITE" id="PS50975">
    <property type="entry name" value="ATP_GRASP"/>
    <property type="match status" value="1"/>
</dbReference>
<dbReference type="Pfam" id="PF22660">
    <property type="entry name" value="RS_preATP-grasp-like"/>
    <property type="match status" value="1"/>
</dbReference>
<dbReference type="HAMAP" id="MF_01928">
    <property type="entry name" value="PurK"/>
    <property type="match status" value="1"/>
</dbReference>
<dbReference type="InterPro" id="IPR003135">
    <property type="entry name" value="ATP-grasp_carboxylate-amine"/>
</dbReference>
<evidence type="ECO:0000256" key="2">
    <source>
        <dbReference type="ARBA" id="ARBA00022755"/>
    </source>
</evidence>
<dbReference type="InterPro" id="IPR016185">
    <property type="entry name" value="PreATP-grasp_dom_sf"/>
</dbReference>
<evidence type="ECO:0000256" key="1">
    <source>
        <dbReference type="ARBA" id="ARBA00022741"/>
    </source>
</evidence>
<evidence type="ECO:0000256" key="4">
    <source>
        <dbReference type="HAMAP-Rule" id="MF_01928"/>
    </source>
</evidence>
<comment type="catalytic activity">
    <reaction evidence="4 5">
        <text>5-amino-1-(5-phospho-beta-D-ribosyl)imidazole + hydrogencarbonate + ATP = 5-carboxyamino-1-(5-phospho-D-ribosyl)imidazole + ADP + phosphate + 2 H(+)</text>
        <dbReference type="Rhea" id="RHEA:19317"/>
        <dbReference type="ChEBI" id="CHEBI:15378"/>
        <dbReference type="ChEBI" id="CHEBI:17544"/>
        <dbReference type="ChEBI" id="CHEBI:30616"/>
        <dbReference type="ChEBI" id="CHEBI:43474"/>
        <dbReference type="ChEBI" id="CHEBI:58730"/>
        <dbReference type="ChEBI" id="CHEBI:137981"/>
        <dbReference type="ChEBI" id="CHEBI:456216"/>
        <dbReference type="EC" id="6.3.4.18"/>
    </reaction>
</comment>
<name>A0ABW2INL7_9PROT</name>
<evidence type="ECO:0000313" key="8">
    <source>
        <dbReference type="Proteomes" id="UP001596492"/>
    </source>
</evidence>
<comment type="function">
    <text evidence="4">Catalyzes the ATP-dependent conversion of 5-aminoimidazole ribonucleotide (AIR) and HCO(3)(-) to N5-carboxyaminoimidazole ribonucleotide (N5-CAIR).</text>
</comment>
<keyword evidence="1 4" id="KW-0547">Nucleotide-binding</keyword>
<accession>A0ABW2INL7</accession>
<comment type="similarity">
    <text evidence="4 5">Belongs to the PurK/PurT family.</text>
</comment>
<dbReference type="PROSITE" id="PS00065">
    <property type="entry name" value="D_2_HYDROXYACID_DH_1"/>
    <property type="match status" value="1"/>
</dbReference>
<dbReference type="EC" id="6.3.4.18" evidence="4 5"/>
<dbReference type="NCBIfam" id="TIGR01161">
    <property type="entry name" value="purK"/>
    <property type="match status" value="1"/>
</dbReference>
<evidence type="ECO:0000259" key="6">
    <source>
        <dbReference type="PROSITE" id="PS50975"/>
    </source>
</evidence>
<proteinExistence type="inferred from homology"/>
<feature type="binding site" evidence="4">
    <location>
        <begin position="152"/>
        <end position="158"/>
    </location>
    <ligand>
        <name>ATP</name>
        <dbReference type="ChEBI" id="CHEBI:30616"/>
    </ligand>
</feature>
<dbReference type="PANTHER" id="PTHR11609">
    <property type="entry name" value="PURINE BIOSYNTHESIS PROTEIN 6/7, PUR6/7"/>
    <property type="match status" value="1"/>
</dbReference>
<dbReference type="EMBL" id="JBHTBR010000005">
    <property type="protein sequence ID" value="MFC7292517.1"/>
    <property type="molecule type" value="Genomic_DNA"/>
</dbReference>
<keyword evidence="4 5" id="KW-0436">Ligase</keyword>
<feature type="binding site" evidence="4">
    <location>
        <position position="107"/>
    </location>
    <ligand>
        <name>ATP</name>
        <dbReference type="ChEBI" id="CHEBI:30616"/>
    </ligand>
</feature>